<name>A0AAD6TM46_9AGAR</name>
<organism evidence="1 2">
    <name type="scientific">Mycena belliarum</name>
    <dbReference type="NCBI Taxonomy" id="1033014"/>
    <lineage>
        <taxon>Eukaryota</taxon>
        <taxon>Fungi</taxon>
        <taxon>Dikarya</taxon>
        <taxon>Basidiomycota</taxon>
        <taxon>Agaricomycotina</taxon>
        <taxon>Agaricomycetes</taxon>
        <taxon>Agaricomycetidae</taxon>
        <taxon>Agaricales</taxon>
        <taxon>Marasmiineae</taxon>
        <taxon>Mycenaceae</taxon>
        <taxon>Mycena</taxon>
    </lineage>
</organism>
<dbReference type="AlphaFoldDB" id="A0AAD6TM46"/>
<dbReference type="EMBL" id="JARJCN010000127">
    <property type="protein sequence ID" value="KAJ7071701.1"/>
    <property type="molecule type" value="Genomic_DNA"/>
</dbReference>
<evidence type="ECO:0000313" key="2">
    <source>
        <dbReference type="Proteomes" id="UP001222325"/>
    </source>
</evidence>
<protein>
    <submittedName>
        <fullName evidence="1">Uncharacterized protein</fullName>
    </submittedName>
</protein>
<proteinExistence type="predicted"/>
<reference evidence="1" key="1">
    <citation type="submission" date="2023-03" db="EMBL/GenBank/DDBJ databases">
        <title>Massive genome expansion in bonnet fungi (Mycena s.s.) driven by repeated elements and novel gene families across ecological guilds.</title>
        <authorList>
            <consortium name="Lawrence Berkeley National Laboratory"/>
            <person name="Harder C.B."/>
            <person name="Miyauchi S."/>
            <person name="Viragh M."/>
            <person name="Kuo A."/>
            <person name="Thoen E."/>
            <person name="Andreopoulos B."/>
            <person name="Lu D."/>
            <person name="Skrede I."/>
            <person name="Drula E."/>
            <person name="Henrissat B."/>
            <person name="Morin E."/>
            <person name="Kohler A."/>
            <person name="Barry K."/>
            <person name="LaButti K."/>
            <person name="Morin E."/>
            <person name="Salamov A."/>
            <person name="Lipzen A."/>
            <person name="Mereny Z."/>
            <person name="Hegedus B."/>
            <person name="Baldrian P."/>
            <person name="Stursova M."/>
            <person name="Weitz H."/>
            <person name="Taylor A."/>
            <person name="Grigoriev I.V."/>
            <person name="Nagy L.G."/>
            <person name="Martin F."/>
            <person name="Kauserud H."/>
        </authorList>
    </citation>
    <scope>NUCLEOTIDE SEQUENCE</scope>
    <source>
        <strain evidence="1">CBHHK173m</strain>
    </source>
</reference>
<sequence>MRSSDVAPVTQHRRPPVNLWSAHPYTYAAASPQVHVYAHVADPGNLKGVLSLLKTPHRAASRLRHYQHWIRRARPAVRISGFAHRPPRRLCVKPLEGPVSLRSFRRSGAHPTRCMDSRTAVPHPPPLYLLAERTTGADLARRRDTAIRAAGTCADRWAGSASHLRARRGVDLLRFNLLAPARCSTLRIRGEAGLALWHQSAAFGFGRAHRYASSDN</sequence>
<keyword evidence="2" id="KW-1185">Reference proteome</keyword>
<gene>
    <name evidence="1" type="ORF">B0H15DRAFT_957603</name>
</gene>
<accession>A0AAD6TM46</accession>
<dbReference type="Proteomes" id="UP001222325">
    <property type="component" value="Unassembled WGS sequence"/>
</dbReference>
<evidence type="ECO:0000313" key="1">
    <source>
        <dbReference type="EMBL" id="KAJ7071701.1"/>
    </source>
</evidence>
<comment type="caution">
    <text evidence="1">The sequence shown here is derived from an EMBL/GenBank/DDBJ whole genome shotgun (WGS) entry which is preliminary data.</text>
</comment>